<evidence type="ECO:0000313" key="3">
    <source>
        <dbReference type="Proteomes" id="UP000836404"/>
    </source>
</evidence>
<feature type="compositionally biased region" description="Basic and acidic residues" evidence="1">
    <location>
        <begin position="148"/>
        <end position="160"/>
    </location>
</feature>
<comment type="caution">
    <text evidence="2">The sequence shown here is derived from an EMBL/GenBank/DDBJ whole genome shotgun (WGS) entry which is preliminary data.</text>
</comment>
<feature type="compositionally biased region" description="Polar residues" evidence="1">
    <location>
        <begin position="88"/>
        <end position="99"/>
    </location>
</feature>
<proteinExistence type="predicted"/>
<feature type="compositionally biased region" description="Low complexity" evidence="1">
    <location>
        <begin position="336"/>
        <end position="348"/>
    </location>
</feature>
<reference evidence="2 3" key="1">
    <citation type="submission" date="2020-10" db="EMBL/GenBank/DDBJ databases">
        <authorList>
            <person name="Sedaghatjoo S."/>
        </authorList>
    </citation>
    <scope>NUCLEOTIDE SEQUENCE [LARGE SCALE GENOMIC DNA]</scope>
    <source>
        <strain evidence="2 3">LLFL</strain>
    </source>
</reference>
<organism evidence="2 3">
    <name type="scientific">Tilletia laevis</name>
    <dbReference type="NCBI Taxonomy" id="157183"/>
    <lineage>
        <taxon>Eukaryota</taxon>
        <taxon>Fungi</taxon>
        <taxon>Dikarya</taxon>
        <taxon>Basidiomycota</taxon>
        <taxon>Ustilaginomycotina</taxon>
        <taxon>Exobasidiomycetes</taxon>
        <taxon>Tilletiales</taxon>
        <taxon>Tilletiaceae</taxon>
        <taxon>Tilletia</taxon>
    </lineage>
</organism>
<protein>
    <submittedName>
        <fullName evidence="2">Uncharacterized protein</fullName>
    </submittedName>
</protein>
<evidence type="ECO:0000256" key="1">
    <source>
        <dbReference type="SAM" id="MobiDB-lite"/>
    </source>
</evidence>
<accession>A0A9N8LZ71</accession>
<feature type="region of interest" description="Disordered" evidence="1">
    <location>
        <begin position="88"/>
        <end position="271"/>
    </location>
</feature>
<evidence type="ECO:0000313" key="2">
    <source>
        <dbReference type="EMBL" id="CAD6947377.1"/>
    </source>
</evidence>
<feature type="compositionally biased region" description="Basic and acidic residues" evidence="1">
    <location>
        <begin position="349"/>
        <end position="361"/>
    </location>
</feature>
<feature type="compositionally biased region" description="Polar residues" evidence="1">
    <location>
        <begin position="368"/>
        <end position="391"/>
    </location>
</feature>
<feature type="region of interest" description="Disordered" evidence="1">
    <location>
        <begin position="317"/>
        <end position="391"/>
    </location>
</feature>
<feature type="compositionally biased region" description="Basic residues" evidence="1">
    <location>
        <begin position="137"/>
        <end position="147"/>
    </location>
</feature>
<feature type="compositionally biased region" description="Low complexity" evidence="1">
    <location>
        <begin position="169"/>
        <end position="182"/>
    </location>
</feature>
<dbReference type="EMBL" id="CAJHJF010005029">
    <property type="protein sequence ID" value="CAD6947377.1"/>
    <property type="molecule type" value="Genomic_DNA"/>
</dbReference>
<dbReference type="Proteomes" id="UP000836404">
    <property type="component" value="Unassembled WGS sequence"/>
</dbReference>
<feature type="compositionally biased region" description="Low complexity" evidence="1">
    <location>
        <begin position="201"/>
        <end position="271"/>
    </location>
</feature>
<feature type="compositionally biased region" description="Polar residues" evidence="1">
    <location>
        <begin position="123"/>
        <end position="133"/>
    </location>
</feature>
<keyword evidence="3" id="KW-1185">Reference proteome</keyword>
<gene>
    <name evidence="2" type="ORF">JKILLFL_G2050</name>
</gene>
<sequence length="391" mass="39376">TNYIQRGHPDAVKVVIAAFTAFFESADPSSGTLMPSASTSAFEFAPYVPATSTSPMNQIIPVSAPSNNGGADQSGIAAFDFSNFMAPSTSGSASMSLPTNQPPHTSPPSTASVARSGSPKAASGTQSASPSQDPSKRHNRGRGAVQKRRLEPRASQESSKKKGKRADPAAASAAESSSSEAATSVALRGGYRLRGGDVRSRSAATSSTGSATSSTGSPRSRSAATASRSAAATSSTGSATSSPGSPLSRSVATSSASSSLVVAPGSARASDVAVVTAPTALAATSRPARNSNAAMRAGTPMPWRYLGLVRWHDGATDGVPLTSDEANIEAERSAVPSSSSGPDGSNDGSDSRTKRLSHLREAWAVNSAPRSDTNTSAGPAISPSTFVNRTA</sequence>
<name>A0A9N8LZ71_9BASI</name>
<dbReference type="AlphaFoldDB" id="A0A9N8LZ71"/>
<feature type="non-terminal residue" evidence="2">
    <location>
        <position position="391"/>
    </location>
</feature>